<comment type="caution">
    <text evidence="9">The sequence shown here is derived from an EMBL/GenBank/DDBJ whole genome shotgun (WGS) entry which is preliminary data.</text>
</comment>
<evidence type="ECO:0000256" key="7">
    <source>
        <dbReference type="SAM" id="Phobius"/>
    </source>
</evidence>
<dbReference type="PANTHER" id="PTHR32309:SF13">
    <property type="entry name" value="FERRIC ENTEROBACTIN TRANSPORT PROTEIN FEPE"/>
    <property type="match status" value="1"/>
</dbReference>
<name>A0ABV5YVK9_9ACTN</name>
<keyword evidence="10" id="KW-1185">Reference proteome</keyword>
<protein>
    <submittedName>
        <fullName evidence="9">YveK family protein</fullName>
    </submittedName>
</protein>
<gene>
    <name evidence="9" type="ORF">ACFFNX_43990</name>
</gene>
<comment type="subcellular location">
    <subcellularLocation>
        <location evidence="1">Cell membrane</location>
        <topology evidence="1">Multi-pass membrane protein</topology>
    </subcellularLocation>
</comment>
<comment type="similarity">
    <text evidence="2">Belongs to the CpsC/CapA family.</text>
</comment>
<evidence type="ECO:0000256" key="5">
    <source>
        <dbReference type="ARBA" id="ARBA00022989"/>
    </source>
</evidence>
<evidence type="ECO:0000256" key="6">
    <source>
        <dbReference type="ARBA" id="ARBA00023136"/>
    </source>
</evidence>
<evidence type="ECO:0000256" key="1">
    <source>
        <dbReference type="ARBA" id="ARBA00004651"/>
    </source>
</evidence>
<keyword evidence="5 7" id="KW-1133">Transmembrane helix</keyword>
<dbReference type="EMBL" id="JBHLZP010000643">
    <property type="protein sequence ID" value="MFB9839129.1"/>
    <property type="molecule type" value="Genomic_DNA"/>
</dbReference>
<dbReference type="InterPro" id="IPR003856">
    <property type="entry name" value="LPS_length_determ_N"/>
</dbReference>
<keyword evidence="3" id="KW-1003">Cell membrane</keyword>
<feature type="non-terminal residue" evidence="9">
    <location>
        <position position="210"/>
    </location>
</feature>
<dbReference type="Proteomes" id="UP001589627">
    <property type="component" value="Unassembled WGS sequence"/>
</dbReference>
<dbReference type="PANTHER" id="PTHR32309">
    <property type="entry name" value="TYROSINE-PROTEIN KINASE"/>
    <property type="match status" value="1"/>
</dbReference>
<evidence type="ECO:0000259" key="8">
    <source>
        <dbReference type="Pfam" id="PF02706"/>
    </source>
</evidence>
<evidence type="ECO:0000313" key="9">
    <source>
        <dbReference type="EMBL" id="MFB9839129.1"/>
    </source>
</evidence>
<keyword evidence="6 7" id="KW-0472">Membrane</keyword>
<feature type="transmembrane region" description="Helical" evidence="7">
    <location>
        <begin position="175"/>
        <end position="195"/>
    </location>
</feature>
<keyword evidence="4 7" id="KW-0812">Transmembrane</keyword>
<dbReference type="RefSeq" id="WP_378212207.1">
    <property type="nucleotide sequence ID" value="NZ_JBHLZP010000643.1"/>
</dbReference>
<evidence type="ECO:0000256" key="3">
    <source>
        <dbReference type="ARBA" id="ARBA00022475"/>
    </source>
</evidence>
<reference evidence="9 10" key="1">
    <citation type="submission" date="2024-09" db="EMBL/GenBank/DDBJ databases">
        <authorList>
            <person name="Sun Q."/>
            <person name="Mori K."/>
        </authorList>
    </citation>
    <scope>NUCLEOTIDE SEQUENCE [LARGE SCALE GENOMIC DNA]</scope>
    <source>
        <strain evidence="9 10">TBRC 0563</strain>
    </source>
</reference>
<organism evidence="9 10">
    <name type="scientific">Actinoallomurus acaciae</name>
    <dbReference type="NCBI Taxonomy" id="502577"/>
    <lineage>
        <taxon>Bacteria</taxon>
        <taxon>Bacillati</taxon>
        <taxon>Actinomycetota</taxon>
        <taxon>Actinomycetes</taxon>
        <taxon>Streptosporangiales</taxon>
        <taxon>Thermomonosporaceae</taxon>
        <taxon>Actinoallomurus</taxon>
    </lineage>
</organism>
<evidence type="ECO:0000256" key="4">
    <source>
        <dbReference type="ARBA" id="ARBA00022692"/>
    </source>
</evidence>
<evidence type="ECO:0000256" key="2">
    <source>
        <dbReference type="ARBA" id="ARBA00006683"/>
    </source>
</evidence>
<sequence length="210" mass="21899">MELLHYLRLLRRRWTLVAASILLALIAAAFATTRMSPRYAATITMIVSAPANGGNAAVAYQGALLSQDRAKSYAKLIQSRTVATAVATALGDGMTADELQPRISATAVPDTVLVRATVTDGSPELATRIAHTLGTTFAGYVDRLERPVHGAPAGVRVTVADDADPPRVPVAPRPLVNLAIGLVVGAAVGVVGAILRDRTDTSIRSASALR</sequence>
<dbReference type="Pfam" id="PF02706">
    <property type="entry name" value="Wzz"/>
    <property type="match status" value="1"/>
</dbReference>
<proteinExistence type="inferred from homology"/>
<evidence type="ECO:0000313" key="10">
    <source>
        <dbReference type="Proteomes" id="UP001589627"/>
    </source>
</evidence>
<accession>A0ABV5YVK9</accession>
<dbReference type="InterPro" id="IPR050445">
    <property type="entry name" value="Bact_polysacc_biosynth/exp"/>
</dbReference>
<feature type="domain" description="Polysaccharide chain length determinant N-terminal" evidence="8">
    <location>
        <begin position="2"/>
        <end position="89"/>
    </location>
</feature>